<evidence type="ECO:0000313" key="2">
    <source>
        <dbReference type="Proteomes" id="UP000294902"/>
    </source>
</evidence>
<keyword evidence="2" id="KW-1185">Reference proteome</keyword>
<proteinExistence type="predicted"/>
<gene>
    <name evidence="1" type="ORF">EDC18_10283</name>
</gene>
<reference evidence="1 2" key="1">
    <citation type="submission" date="2019-03" db="EMBL/GenBank/DDBJ databases">
        <title>Genomic Encyclopedia of Type Strains, Phase IV (KMG-IV): sequencing the most valuable type-strain genomes for metagenomic binning, comparative biology and taxonomic classification.</title>
        <authorList>
            <person name="Goeker M."/>
        </authorList>
    </citation>
    <scope>NUCLEOTIDE SEQUENCE [LARGE SCALE GENOMIC DNA]</scope>
    <source>
        <strain evidence="1 2">DSM 24629</strain>
    </source>
</reference>
<sequence>MNYFMNFIGNIIDISNFWTEDERHSGCYKIISVQDGFDSIVNFVVTPQTYFTNREQLIEGDLVIGFYDPNVPLPLIYPPQLEAVVMSKAPNYYNIKVDFFDNQLLSGDGSLKLNIGPITEILLENGQTFTGDLRNRYLIVTYGPTTRSIPPQTTPYEVIVMCR</sequence>
<dbReference type="AlphaFoldDB" id="A0A4V2V0G8"/>
<organism evidence="1 2">
    <name type="scientific">Natranaerovirga pectinivora</name>
    <dbReference type="NCBI Taxonomy" id="682400"/>
    <lineage>
        <taxon>Bacteria</taxon>
        <taxon>Bacillati</taxon>
        <taxon>Bacillota</taxon>
        <taxon>Clostridia</taxon>
        <taxon>Lachnospirales</taxon>
        <taxon>Natranaerovirgaceae</taxon>
        <taxon>Natranaerovirga</taxon>
    </lineage>
</organism>
<dbReference type="EMBL" id="SMAL01000002">
    <property type="protein sequence ID" value="TCT16067.1"/>
    <property type="molecule type" value="Genomic_DNA"/>
</dbReference>
<dbReference type="OrthoDB" id="1684927at2"/>
<dbReference type="Proteomes" id="UP000294902">
    <property type="component" value="Unassembled WGS sequence"/>
</dbReference>
<dbReference type="RefSeq" id="WP_132250163.1">
    <property type="nucleotide sequence ID" value="NZ_SMAL01000002.1"/>
</dbReference>
<evidence type="ECO:0000313" key="1">
    <source>
        <dbReference type="EMBL" id="TCT16067.1"/>
    </source>
</evidence>
<name>A0A4V2V0G8_9FIRM</name>
<accession>A0A4V2V0G8</accession>
<protein>
    <submittedName>
        <fullName evidence="1">Uncharacterized protein</fullName>
    </submittedName>
</protein>
<comment type="caution">
    <text evidence="1">The sequence shown here is derived from an EMBL/GenBank/DDBJ whole genome shotgun (WGS) entry which is preliminary data.</text>
</comment>